<organism evidence="2 3">
    <name type="scientific">Microbacterium natoriense</name>
    <dbReference type="NCBI Taxonomy" id="284570"/>
    <lineage>
        <taxon>Bacteria</taxon>
        <taxon>Bacillati</taxon>
        <taxon>Actinomycetota</taxon>
        <taxon>Actinomycetes</taxon>
        <taxon>Micrococcales</taxon>
        <taxon>Microbacteriaceae</taxon>
        <taxon>Microbacterium</taxon>
    </lineage>
</organism>
<keyword evidence="3" id="KW-1185">Reference proteome</keyword>
<dbReference type="EMBL" id="JAUSXV010000001">
    <property type="protein sequence ID" value="MDQ0648229.1"/>
    <property type="molecule type" value="Genomic_DNA"/>
</dbReference>
<reference evidence="2 3" key="1">
    <citation type="submission" date="2023-07" db="EMBL/GenBank/DDBJ databases">
        <title>Comparative genomics of wheat-associated soil bacteria to identify genetic determinants of phenazine resistance.</title>
        <authorList>
            <person name="Mouncey N."/>
        </authorList>
    </citation>
    <scope>NUCLEOTIDE SEQUENCE [LARGE SCALE GENOMIC DNA]</scope>
    <source>
        <strain evidence="2 3">W4I9-1</strain>
    </source>
</reference>
<dbReference type="AlphaFoldDB" id="A0AAW8EZK7"/>
<comment type="caution">
    <text evidence="2">The sequence shown here is derived from an EMBL/GenBank/DDBJ whole genome shotgun (WGS) entry which is preliminary data.</text>
</comment>
<evidence type="ECO:0000313" key="3">
    <source>
        <dbReference type="Proteomes" id="UP001244427"/>
    </source>
</evidence>
<dbReference type="Proteomes" id="UP001244427">
    <property type="component" value="Unassembled WGS sequence"/>
</dbReference>
<dbReference type="InterPro" id="IPR006311">
    <property type="entry name" value="TAT_signal"/>
</dbReference>
<evidence type="ECO:0000313" key="2">
    <source>
        <dbReference type="EMBL" id="MDQ0648229.1"/>
    </source>
</evidence>
<feature type="chain" id="PRO_5043398406" evidence="1">
    <location>
        <begin position="31"/>
        <end position="417"/>
    </location>
</feature>
<protein>
    <submittedName>
        <fullName evidence="2">Uncharacterized protein</fullName>
    </submittedName>
</protein>
<evidence type="ECO:0000256" key="1">
    <source>
        <dbReference type="SAM" id="SignalP"/>
    </source>
</evidence>
<accession>A0AAW8EZK7</accession>
<dbReference type="PROSITE" id="PS51318">
    <property type="entry name" value="TAT"/>
    <property type="match status" value="1"/>
</dbReference>
<gene>
    <name evidence="2" type="ORF">QFZ53_002425</name>
</gene>
<keyword evidence="1" id="KW-0732">Signal</keyword>
<feature type="signal peptide" evidence="1">
    <location>
        <begin position="1"/>
        <end position="30"/>
    </location>
</feature>
<proteinExistence type="predicted"/>
<sequence length="417" mass="41878">MSISRKALLGAIATATVAGLAFGVAPAASANPAPGTNPVVDLFGSDTTQDVSNGFASVITNGSGQPLIASYDATSAGTSVTPGEVSPLVTVPVANGSGQGKTLLTAAINGTSVSLTNGGTTLTSSGALSRDDVEVARSSSAGTWHFAGTYAYVPFAVDAVTYVTAPSTSVPNGIPLGTTVGQDTDGDGIRDLTLKNIYGYDPTAASVTLENTANTTFVVGKQGTGAAIVPFKPQAGSGTLSFWQTAIGGAYASRVADTYTDATGSHSVQEHDGSVTAAVPNALVPFSIAQHIAQSKAATLSTSYGVTVADRRHNAVLRNIGTATPLDADDNLNASFPVNRVVFNIVENAAITSGSAVYNSDLVNLFIGSSAKVLTAKRPGSTTVSVINDFGFGTIPAAGVTPLDGKTYVGGTAYRSN</sequence>
<name>A0AAW8EZK7_9MICO</name>
<dbReference type="RefSeq" id="WP_307296736.1">
    <property type="nucleotide sequence ID" value="NZ_JAUSXV010000001.1"/>
</dbReference>